<accession>A0AAE4CSU8</accession>
<reference evidence="2 3" key="1">
    <citation type="submission" date="2023-07" db="EMBL/GenBank/DDBJ databases">
        <title>Sequencing the genomes of 1000 actinobacteria strains.</title>
        <authorList>
            <person name="Klenk H.-P."/>
        </authorList>
    </citation>
    <scope>NUCLEOTIDE SEQUENCE [LARGE SCALE GENOMIC DNA]</scope>
    <source>
        <strain evidence="2 3">DSM 44711</strain>
    </source>
</reference>
<dbReference type="RefSeq" id="WP_310415246.1">
    <property type="nucleotide sequence ID" value="NZ_JAVDYC010000001.1"/>
</dbReference>
<gene>
    <name evidence="2" type="ORF">J2S44_003660</name>
</gene>
<keyword evidence="3" id="KW-1185">Reference proteome</keyword>
<proteinExistence type="predicted"/>
<name>A0AAE4CSU8_9ACTN</name>
<sequence>MTPAQAGQLGALERWGKTPDRAAATAPARKAAEARWEREVRSEFPDLDDALVLRLAESRRKAHFVRMGQASAAARKRKAAQKPPIKAASSAA</sequence>
<dbReference type="AlphaFoldDB" id="A0AAE4CSU8"/>
<comment type="caution">
    <text evidence="2">The sequence shown here is derived from an EMBL/GenBank/DDBJ whole genome shotgun (WGS) entry which is preliminary data.</text>
</comment>
<organism evidence="2 3">
    <name type="scientific">Catenuloplanes niger</name>
    <dbReference type="NCBI Taxonomy" id="587534"/>
    <lineage>
        <taxon>Bacteria</taxon>
        <taxon>Bacillati</taxon>
        <taxon>Actinomycetota</taxon>
        <taxon>Actinomycetes</taxon>
        <taxon>Micromonosporales</taxon>
        <taxon>Micromonosporaceae</taxon>
        <taxon>Catenuloplanes</taxon>
    </lineage>
</organism>
<evidence type="ECO:0000313" key="2">
    <source>
        <dbReference type="EMBL" id="MDR7323410.1"/>
    </source>
</evidence>
<evidence type="ECO:0000256" key="1">
    <source>
        <dbReference type="SAM" id="MobiDB-lite"/>
    </source>
</evidence>
<dbReference type="Proteomes" id="UP001183629">
    <property type="component" value="Unassembled WGS sequence"/>
</dbReference>
<dbReference type="EMBL" id="JAVDYC010000001">
    <property type="protein sequence ID" value="MDR7323410.1"/>
    <property type="molecule type" value="Genomic_DNA"/>
</dbReference>
<evidence type="ECO:0000313" key="3">
    <source>
        <dbReference type="Proteomes" id="UP001183629"/>
    </source>
</evidence>
<feature type="compositionally biased region" description="Low complexity" evidence="1">
    <location>
        <begin position="81"/>
        <end position="92"/>
    </location>
</feature>
<protein>
    <submittedName>
        <fullName evidence="2">Uncharacterized protein</fullName>
    </submittedName>
</protein>
<feature type="region of interest" description="Disordered" evidence="1">
    <location>
        <begin position="1"/>
        <end position="36"/>
    </location>
</feature>
<feature type="region of interest" description="Disordered" evidence="1">
    <location>
        <begin position="69"/>
        <end position="92"/>
    </location>
</feature>